<name>A0A6N9T4Y7_9HYPH</name>
<dbReference type="Proteomes" id="UP000469011">
    <property type="component" value="Unassembled WGS sequence"/>
</dbReference>
<sequence length="50" mass="5442">MQGSNGVTDVSPPTRRFARDTQEERRAHGDSGGIDGWRWAVGAETGLAER</sequence>
<dbReference type="AlphaFoldDB" id="A0A6N9T4Y7"/>
<evidence type="ECO:0000256" key="1">
    <source>
        <dbReference type="SAM" id="MobiDB-lite"/>
    </source>
</evidence>
<proteinExistence type="predicted"/>
<feature type="region of interest" description="Disordered" evidence="1">
    <location>
        <begin position="1"/>
        <end position="50"/>
    </location>
</feature>
<protein>
    <submittedName>
        <fullName evidence="2">Uncharacterized protein</fullName>
    </submittedName>
</protein>
<dbReference type="EMBL" id="JAAAMG010000003">
    <property type="protein sequence ID" value="NDW04018.1"/>
    <property type="molecule type" value="Genomic_DNA"/>
</dbReference>
<dbReference type="RefSeq" id="WP_163461938.1">
    <property type="nucleotide sequence ID" value="NZ_JAAAMG010000003.1"/>
</dbReference>
<reference evidence="2 3" key="1">
    <citation type="submission" date="2020-01" db="EMBL/GenBank/DDBJ databases">
        <title>Jiella pacifica sp. nov.</title>
        <authorList>
            <person name="Xue Z."/>
            <person name="Zhu S."/>
            <person name="Chen J."/>
            <person name="Yang J."/>
        </authorList>
    </citation>
    <scope>NUCLEOTIDE SEQUENCE [LARGE SCALE GENOMIC DNA]</scope>
    <source>
        <strain evidence="2 3">40Bstr34</strain>
    </source>
</reference>
<keyword evidence="3" id="KW-1185">Reference proteome</keyword>
<feature type="compositionally biased region" description="Basic and acidic residues" evidence="1">
    <location>
        <begin position="17"/>
        <end position="29"/>
    </location>
</feature>
<organism evidence="2 3">
    <name type="scientific">Jiella pacifica</name>
    <dbReference type="NCBI Taxonomy" id="2696469"/>
    <lineage>
        <taxon>Bacteria</taxon>
        <taxon>Pseudomonadati</taxon>
        <taxon>Pseudomonadota</taxon>
        <taxon>Alphaproteobacteria</taxon>
        <taxon>Hyphomicrobiales</taxon>
        <taxon>Aurantimonadaceae</taxon>
        <taxon>Jiella</taxon>
    </lineage>
</organism>
<evidence type="ECO:0000313" key="3">
    <source>
        <dbReference type="Proteomes" id="UP000469011"/>
    </source>
</evidence>
<evidence type="ECO:0000313" key="2">
    <source>
        <dbReference type="EMBL" id="NDW04018.1"/>
    </source>
</evidence>
<accession>A0A6N9T4Y7</accession>
<comment type="caution">
    <text evidence="2">The sequence shown here is derived from an EMBL/GenBank/DDBJ whole genome shotgun (WGS) entry which is preliminary data.</text>
</comment>
<gene>
    <name evidence="2" type="ORF">GTK09_06205</name>
</gene>